<dbReference type="PROSITE" id="PS51257">
    <property type="entry name" value="PROKAR_LIPOPROTEIN"/>
    <property type="match status" value="1"/>
</dbReference>
<evidence type="ECO:0000256" key="1">
    <source>
        <dbReference type="SAM" id="MobiDB-lite"/>
    </source>
</evidence>
<feature type="region of interest" description="Disordered" evidence="1">
    <location>
        <begin position="196"/>
        <end position="221"/>
    </location>
</feature>
<accession>A0ABN9QVX5</accession>
<organism evidence="2 3">
    <name type="scientific">Prorocentrum cordatum</name>
    <dbReference type="NCBI Taxonomy" id="2364126"/>
    <lineage>
        <taxon>Eukaryota</taxon>
        <taxon>Sar</taxon>
        <taxon>Alveolata</taxon>
        <taxon>Dinophyceae</taxon>
        <taxon>Prorocentrales</taxon>
        <taxon>Prorocentraceae</taxon>
        <taxon>Prorocentrum</taxon>
    </lineage>
</organism>
<gene>
    <name evidence="2" type="ORF">PCOR1329_LOCUS14550</name>
</gene>
<proteinExistence type="predicted"/>
<reference evidence="2" key="1">
    <citation type="submission" date="2023-10" db="EMBL/GenBank/DDBJ databases">
        <authorList>
            <person name="Chen Y."/>
            <person name="Shah S."/>
            <person name="Dougan E. K."/>
            <person name="Thang M."/>
            <person name="Chan C."/>
        </authorList>
    </citation>
    <scope>NUCLEOTIDE SEQUENCE [LARGE SCALE GENOMIC DNA]</scope>
</reference>
<name>A0ABN9QVX5_9DINO</name>
<comment type="caution">
    <text evidence="2">The sequence shown here is derived from an EMBL/GenBank/DDBJ whole genome shotgun (WGS) entry which is preliminary data.</text>
</comment>
<keyword evidence="3" id="KW-1185">Reference proteome</keyword>
<evidence type="ECO:0008006" key="4">
    <source>
        <dbReference type="Google" id="ProtNLM"/>
    </source>
</evidence>
<evidence type="ECO:0000313" key="2">
    <source>
        <dbReference type="EMBL" id="CAK0809245.1"/>
    </source>
</evidence>
<feature type="non-terminal residue" evidence="2">
    <location>
        <position position="360"/>
    </location>
</feature>
<dbReference type="Proteomes" id="UP001189429">
    <property type="component" value="Unassembled WGS sequence"/>
</dbReference>
<dbReference type="EMBL" id="CAUYUJ010004352">
    <property type="protein sequence ID" value="CAK0809245.1"/>
    <property type="molecule type" value="Genomic_DNA"/>
</dbReference>
<protein>
    <recommendedName>
        <fullName evidence="4">Reverse transcriptase domain-containing protein</fullName>
    </recommendedName>
</protein>
<evidence type="ECO:0000313" key="3">
    <source>
        <dbReference type="Proteomes" id="UP001189429"/>
    </source>
</evidence>
<sequence>MRVTGASQGFTITAGIGQGCPVSPLLFVLVTFNRQLDTVEGRRERWAFANDFALAGAGGHWARPQLRRHFAPSAAASGLRLNFEKIASPDWGAARIAFCGAHLGFEVGPAAAESRWGDSVRKYKELRVALVGGNYQRRLRLDELRGRFEAARSRAAAPSWDIEWRWHAWFTADPVPKLLAAMGSLARQGIAEPSVVEQGAGRGPGLPAGPPGPAVPTGHAASAELTAPRVRAAVLRTWLNGWCTGPRFGARGGRCLFGCTEGDDDVRHYVRCRHLWRFGVDKFGLADPGHPEARATRALLWHAGAPPQEVARTATMVAVGYKAHAVVSHAARANPYIQRVFAEVLRQLQKRQPAAGEAGN</sequence>